<dbReference type="SUPFAM" id="SSF56672">
    <property type="entry name" value="DNA/RNA polymerases"/>
    <property type="match status" value="1"/>
</dbReference>
<dbReference type="InterPro" id="IPR053134">
    <property type="entry name" value="RNA-dir_DNA_polymerase"/>
</dbReference>
<sequence length="189" mass="21503">MTHGMTHSIVTTGPLSFACPRRLLFERLQVEKEEFQRLLEDGVVNPSSSCWTSLLHIVPKSMEGGWRPCGDYRFLIYATPADRYPVLNIMDFHANLRCQTVFSKIKLVRAFHQIPMAKKVIPKTAIKTSFGLFGYPMMNFGLCNAAQTFQRFMDQVVRGMGAVVVHLDDILVASSSLQQHEIHLRQLFS</sequence>
<feature type="domain" description="Reverse transcriptase" evidence="1">
    <location>
        <begin position="58"/>
        <end position="188"/>
    </location>
</feature>
<protein>
    <recommendedName>
        <fullName evidence="1">Reverse transcriptase domain-containing protein</fullName>
    </recommendedName>
</protein>
<dbReference type="Gene3D" id="3.30.70.270">
    <property type="match status" value="1"/>
</dbReference>
<proteinExistence type="predicted"/>
<dbReference type="CDD" id="cd01647">
    <property type="entry name" value="RT_LTR"/>
    <property type="match status" value="1"/>
</dbReference>
<dbReference type="PANTHER" id="PTHR24559">
    <property type="entry name" value="TRANSPOSON TY3-I GAG-POL POLYPROTEIN"/>
    <property type="match status" value="1"/>
</dbReference>
<evidence type="ECO:0000259" key="1">
    <source>
        <dbReference type="Pfam" id="PF00078"/>
    </source>
</evidence>
<dbReference type="Gene3D" id="3.10.10.10">
    <property type="entry name" value="HIV Type 1 Reverse Transcriptase, subunit A, domain 1"/>
    <property type="match status" value="1"/>
</dbReference>
<accession>A0A0P4WG41</accession>
<dbReference type="GO" id="GO:0071897">
    <property type="term" value="P:DNA biosynthetic process"/>
    <property type="evidence" value="ECO:0007669"/>
    <property type="project" value="UniProtKB-ARBA"/>
</dbReference>
<evidence type="ECO:0000313" key="2">
    <source>
        <dbReference type="EMBL" id="JAI67677.1"/>
    </source>
</evidence>
<organism evidence="2">
    <name type="scientific">Scylla olivacea</name>
    <name type="common">Orange mud crab</name>
    <name type="synonym">Cancer olivacea</name>
    <dbReference type="NCBI Taxonomy" id="85551"/>
    <lineage>
        <taxon>Eukaryota</taxon>
        <taxon>Metazoa</taxon>
        <taxon>Ecdysozoa</taxon>
        <taxon>Arthropoda</taxon>
        <taxon>Crustacea</taxon>
        <taxon>Multicrustacea</taxon>
        <taxon>Malacostraca</taxon>
        <taxon>Eumalacostraca</taxon>
        <taxon>Eucarida</taxon>
        <taxon>Decapoda</taxon>
        <taxon>Pleocyemata</taxon>
        <taxon>Brachyura</taxon>
        <taxon>Eubrachyura</taxon>
        <taxon>Portunoidea</taxon>
        <taxon>Portunidae</taxon>
        <taxon>Portuninae</taxon>
        <taxon>Scylla</taxon>
    </lineage>
</organism>
<dbReference type="InterPro" id="IPR043502">
    <property type="entry name" value="DNA/RNA_pol_sf"/>
</dbReference>
<dbReference type="EMBL" id="GDRN01026645">
    <property type="protein sequence ID" value="JAI67677.1"/>
    <property type="molecule type" value="Transcribed_RNA"/>
</dbReference>
<dbReference type="Pfam" id="PF00078">
    <property type="entry name" value="RVT_1"/>
    <property type="match status" value="1"/>
</dbReference>
<dbReference type="PANTHER" id="PTHR24559:SF444">
    <property type="entry name" value="REVERSE TRANSCRIPTASE DOMAIN-CONTAINING PROTEIN"/>
    <property type="match status" value="1"/>
</dbReference>
<dbReference type="AlphaFoldDB" id="A0A0P4WG41"/>
<name>A0A0P4WG41_SCYOL</name>
<dbReference type="InterPro" id="IPR000477">
    <property type="entry name" value="RT_dom"/>
</dbReference>
<dbReference type="InterPro" id="IPR043128">
    <property type="entry name" value="Rev_trsase/Diguanyl_cyclase"/>
</dbReference>
<reference evidence="2" key="1">
    <citation type="submission" date="2015-09" db="EMBL/GenBank/DDBJ databases">
        <title>Scylla olivacea transcriptome.</title>
        <authorList>
            <person name="Ikhwanuddin M."/>
        </authorList>
    </citation>
    <scope>NUCLEOTIDE SEQUENCE</scope>
</reference>